<reference evidence="4" key="1">
    <citation type="journal article" date="2014" name="Genome Announc.">
        <title>Draft Genome Sequences of Three Alkaliphilic Bacillus Strains, Bacillus wakoensis JCM 9140T, Bacillus akibai JCM 9157T, and Bacillus hemicellulosilyticus JCM 9152T.</title>
        <authorList>
            <person name="Yuki M."/>
            <person name="Oshima K."/>
            <person name="Suda W."/>
            <person name="Oshida Y."/>
            <person name="Kitamura K."/>
            <person name="Iida T."/>
            <person name="Hattori M."/>
            <person name="Ohkuma M."/>
        </authorList>
    </citation>
    <scope>NUCLEOTIDE SEQUENCE [LARGE SCALE GENOMIC DNA]</scope>
    <source>
        <strain evidence="4">JCM 9152</strain>
    </source>
</reference>
<name>W4QIA0_9BACI</name>
<keyword evidence="4" id="KW-0808">Transferase</keyword>
<keyword evidence="5" id="KW-1185">Reference proteome</keyword>
<dbReference type="GO" id="GO:0005829">
    <property type="term" value="C:cytosol"/>
    <property type="evidence" value="ECO:0007669"/>
    <property type="project" value="TreeGrafter"/>
</dbReference>
<accession>W4QIA0</accession>
<comment type="caution">
    <text evidence="4">The sequence shown here is derived from an EMBL/GenBank/DDBJ whole genome shotgun (WGS) entry which is preliminary data.</text>
</comment>
<dbReference type="PANTHER" id="PTHR42743:SF10">
    <property type="entry name" value="D-ALANINE AMINOTRANSFERASE"/>
    <property type="match status" value="1"/>
</dbReference>
<sequence>MEYIAFNQTMVKKEELSIPFDDRGYYFGDGIYEVIRLYNGKPFALDDHLTRLTESAKKLDLPIQQRDSIKQTVLTLIEKNKPVDGSIYIQITRGSEPRNHLYSRETTPTFLGFIQPLPSITKSEAKVWLEPDIRWLRCDIKSINLLGNVLAKRKAADHGCDEAILHRDMILTEAPPQIFS</sequence>
<dbReference type="Proteomes" id="UP000018895">
    <property type="component" value="Unassembled WGS sequence"/>
</dbReference>
<dbReference type="GO" id="GO:0008483">
    <property type="term" value="F:transaminase activity"/>
    <property type="evidence" value="ECO:0007669"/>
    <property type="project" value="UniProtKB-KW"/>
</dbReference>
<proteinExistence type="inferred from homology"/>
<evidence type="ECO:0000256" key="1">
    <source>
        <dbReference type="ARBA" id="ARBA00001933"/>
    </source>
</evidence>
<dbReference type="InterPro" id="IPR043132">
    <property type="entry name" value="BCAT-like_C"/>
</dbReference>
<keyword evidence="3" id="KW-0663">Pyridoxal phosphate</keyword>
<dbReference type="InterPro" id="IPR050571">
    <property type="entry name" value="Class-IV_PLP-Dep_Aminotrnsfr"/>
</dbReference>
<dbReference type="GO" id="GO:0046394">
    <property type="term" value="P:carboxylic acid biosynthetic process"/>
    <property type="evidence" value="ECO:0007669"/>
    <property type="project" value="UniProtKB-ARBA"/>
</dbReference>
<protein>
    <submittedName>
        <fullName evidence="4">D-alanine aminotransferase</fullName>
    </submittedName>
</protein>
<dbReference type="Gene3D" id="3.20.10.10">
    <property type="entry name" value="D-amino Acid Aminotransferase, subunit A, domain 2"/>
    <property type="match status" value="1"/>
</dbReference>
<dbReference type="InterPro" id="IPR043131">
    <property type="entry name" value="BCAT-like_N"/>
</dbReference>
<evidence type="ECO:0000256" key="2">
    <source>
        <dbReference type="ARBA" id="ARBA00009320"/>
    </source>
</evidence>
<dbReference type="Gene3D" id="3.30.470.10">
    <property type="match status" value="1"/>
</dbReference>
<comment type="cofactor">
    <cofactor evidence="1">
        <name>pyridoxal 5'-phosphate</name>
        <dbReference type="ChEBI" id="CHEBI:597326"/>
    </cofactor>
</comment>
<evidence type="ECO:0000256" key="3">
    <source>
        <dbReference type="ARBA" id="ARBA00022898"/>
    </source>
</evidence>
<dbReference type="EMBL" id="BAUU01000025">
    <property type="protein sequence ID" value="GAE31855.1"/>
    <property type="molecule type" value="Genomic_DNA"/>
</dbReference>
<dbReference type="InterPro" id="IPR036038">
    <property type="entry name" value="Aminotransferase-like"/>
</dbReference>
<evidence type="ECO:0000313" key="5">
    <source>
        <dbReference type="Proteomes" id="UP000018895"/>
    </source>
</evidence>
<dbReference type="SUPFAM" id="SSF56752">
    <property type="entry name" value="D-aminoacid aminotransferase-like PLP-dependent enzymes"/>
    <property type="match status" value="1"/>
</dbReference>
<gene>
    <name evidence="4" type="ORF">JCM9152_3350</name>
</gene>
<comment type="similarity">
    <text evidence="2">Belongs to the class-IV pyridoxal-phosphate-dependent aminotransferase family.</text>
</comment>
<dbReference type="InterPro" id="IPR001544">
    <property type="entry name" value="Aminotrans_IV"/>
</dbReference>
<dbReference type="STRING" id="1236971.JCM9152_3350"/>
<dbReference type="AlphaFoldDB" id="W4QIA0"/>
<organism evidence="4 5">
    <name type="scientific">Halalkalibacter hemicellulosilyticusJCM 9152</name>
    <dbReference type="NCBI Taxonomy" id="1236971"/>
    <lineage>
        <taxon>Bacteria</taxon>
        <taxon>Bacillati</taxon>
        <taxon>Bacillota</taxon>
        <taxon>Bacilli</taxon>
        <taxon>Bacillales</taxon>
        <taxon>Bacillaceae</taxon>
        <taxon>Halalkalibacter</taxon>
    </lineage>
</organism>
<dbReference type="Pfam" id="PF01063">
    <property type="entry name" value="Aminotran_4"/>
    <property type="match status" value="1"/>
</dbReference>
<keyword evidence="4" id="KW-0032">Aminotransferase</keyword>
<evidence type="ECO:0000313" key="4">
    <source>
        <dbReference type="EMBL" id="GAE31855.1"/>
    </source>
</evidence>
<dbReference type="PANTHER" id="PTHR42743">
    <property type="entry name" value="AMINO-ACID AMINOTRANSFERASE"/>
    <property type="match status" value="1"/>
</dbReference>